<accession>V6LWK7</accession>
<protein>
    <submittedName>
        <fullName evidence="3">Uncharacterized protein</fullName>
    </submittedName>
</protein>
<dbReference type="EMBL" id="AUWU02000006">
    <property type="protein sequence ID" value="KAH0572046.1"/>
    <property type="molecule type" value="Genomic_DNA"/>
</dbReference>
<dbReference type="VEuPathDB" id="GiardiaDB:SS50377_26259"/>
<evidence type="ECO:0000313" key="6">
    <source>
        <dbReference type="Proteomes" id="UP000018208"/>
    </source>
</evidence>
<keyword evidence="6" id="KW-1185">Reference proteome</keyword>
<dbReference type="AlphaFoldDB" id="V6LWK7"/>
<evidence type="ECO:0000313" key="4">
    <source>
        <dbReference type="EMBL" id="KAH0572046.1"/>
    </source>
</evidence>
<name>V6LWK7_9EUKA</name>
<reference evidence="3 4" key="1">
    <citation type="journal article" date="2014" name="PLoS Genet.">
        <title>The Genome of Spironucleus salmonicida Highlights a Fish Pathogen Adapted to Fluctuating Environments.</title>
        <authorList>
            <person name="Xu F."/>
            <person name="Jerlstrom-Hultqvist J."/>
            <person name="Einarsson E."/>
            <person name="Astvaldsson A."/>
            <person name="Svard S.G."/>
            <person name="Andersson J.O."/>
        </authorList>
    </citation>
    <scope>NUCLEOTIDE SEQUENCE</scope>
    <source>
        <strain evidence="4">ATCC 50377</strain>
    </source>
</reference>
<dbReference type="EMBL" id="KI546005">
    <property type="protein sequence ID" value="EST48096.1"/>
    <property type="molecule type" value="Genomic_DNA"/>
</dbReference>
<feature type="region of interest" description="Disordered" evidence="1">
    <location>
        <begin position="33"/>
        <end position="79"/>
    </location>
</feature>
<gene>
    <name evidence="3" type="ORF">SS50377_11758</name>
    <name evidence="2" type="ORF">SS50377_15786</name>
    <name evidence="4" type="ORF">SS50377_26248</name>
    <name evidence="5" type="ORF">SS50377_26259</name>
</gene>
<evidence type="ECO:0000256" key="1">
    <source>
        <dbReference type="SAM" id="MobiDB-lite"/>
    </source>
</evidence>
<dbReference type="EMBL" id="KI546117">
    <property type="protein sequence ID" value="EST44358.1"/>
    <property type="molecule type" value="Genomic_DNA"/>
</dbReference>
<evidence type="ECO:0000313" key="5">
    <source>
        <dbReference type="EMBL" id="KAH0572056.1"/>
    </source>
</evidence>
<dbReference type="VEuPathDB" id="GiardiaDB:SS50377_26248"/>
<evidence type="ECO:0000313" key="3">
    <source>
        <dbReference type="EMBL" id="EST48096.1"/>
    </source>
</evidence>
<organism evidence="3">
    <name type="scientific">Spironucleus salmonicida</name>
    <dbReference type="NCBI Taxonomy" id="348837"/>
    <lineage>
        <taxon>Eukaryota</taxon>
        <taxon>Metamonada</taxon>
        <taxon>Diplomonadida</taxon>
        <taxon>Hexamitidae</taxon>
        <taxon>Hexamitinae</taxon>
        <taxon>Spironucleus</taxon>
    </lineage>
</organism>
<dbReference type="EMBL" id="AUWU02000006">
    <property type="protein sequence ID" value="KAH0572056.1"/>
    <property type="molecule type" value="Genomic_DNA"/>
</dbReference>
<sequence length="79" mass="8745">MDPINRKVQIAEQQSVIDNMFLAGQLKKSKTAWDLATEKDEPPASTSGKQPAPNRNHDRPELGEVLSVREAKSAAKLFD</sequence>
<feature type="compositionally biased region" description="Basic and acidic residues" evidence="1">
    <location>
        <begin position="55"/>
        <end position="79"/>
    </location>
</feature>
<proteinExistence type="predicted"/>
<reference evidence="4" key="2">
    <citation type="submission" date="2020-12" db="EMBL/GenBank/DDBJ databases">
        <title>New Spironucleus salmonicida genome in near-complete chromosomes.</title>
        <authorList>
            <person name="Xu F."/>
            <person name="Kurt Z."/>
            <person name="Jimenez-Gonzalez A."/>
            <person name="Astvaldsson A."/>
            <person name="Andersson J.O."/>
            <person name="Svard S.G."/>
        </authorList>
    </citation>
    <scope>NUCLEOTIDE SEQUENCE</scope>
    <source>
        <strain evidence="4">ATCC 50377</strain>
    </source>
</reference>
<evidence type="ECO:0000313" key="2">
    <source>
        <dbReference type="EMBL" id="EST44358.1"/>
    </source>
</evidence>
<dbReference type="Proteomes" id="UP000018208">
    <property type="component" value="Unassembled WGS sequence"/>
</dbReference>